<protein>
    <submittedName>
        <fullName evidence="1">Uncharacterized protein</fullName>
    </submittedName>
</protein>
<proteinExistence type="predicted"/>
<evidence type="ECO:0000313" key="2">
    <source>
        <dbReference type="Proteomes" id="UP000268084"/>
    </source>
</evidence>
<dbReference type="KEGG" id="nak:EH165_12495"/>
<dbReference type="Proteomes" id="UP000268084">
    <property type="component" value="Chromosome"/>
</dbReference>
<name>A0A3G8ZPW1_9ACTN</name>
<organism evidence="1 2">
    <name type="scientific">Nakamurella antarctica</name>
    <dbReference type="NCBI Taxonomy" id="1902245"/>
    <lineage>
        <taxon>Bacteria</taxon>
        <taxon>Bacillati</taxon>
        <taxon>Actinomycetota</taxon>
        <taxon>Actinomycetes</taxon>
        <taxon>Nakamurellales</taxon>
        <taxon>Nakamurellaceae</taxon>
        <taxon>Nakamurella</taxon>
    </lineage>
</organism>
<sequence>MPLTWTDLAAAAASNAAAITAGPSLSSMPLLGSSLVEATVAMGSALAEGTSAPEALLVAAVDSVAVMVTGATSAPVHALIEAAMTSRHTAVPVFFKVIFLNDIV</sequence>
<dbReference type="EMBL" id="CP034170">
    <property type="protein sequence ID" value="AZI58835.1"/>
    <property type="molecule type" value="Genomic_DNA"/>
</dbReference>
<evidence type="ECO:0000313" key="1">
    <source>
        <dbReference type="EMBL" id="AZI58835.1"/>
    </source>
</evidence>
<keyword evidence="2" id="KW-1185">Reference proteome</keyword>
<reference evidence="1 2" key="1">
    <citation type="submission" date="2018-11" db="EMBL/GenBank/DDBJ databases">
        <authorList>
            <person name="Da X."/>
        </authorList>
    </citation>
    <scope>NUCLEOTIDE SEQUENCE [LARGE SCALE GENOMIC DNA]</scope>
    <source>
        <strain evidence="1 2">S14-144</strain>
    </source>
</reference>
<accession>A0A3G8ZPW1</accession>
<reference evidence="1 2" key="2">
    <citation type="submission" date="2018-12" db="EMBL/GenBank/DDBJ databases">
        <title>Nakamurella antarcticus sp. nov., isolated from Antarctica South Shetland Islands soil.</title>
        <authorList>
            <person name="Peng F."/>
        </authorList>
    </citation>
    <scope>NUCLEOTIDE SEQUENCE [LARGE SCALE GENOMIC DNA]</scope>
    <source>
        <strain evidence="1 2">S14-144</strain>
    </source>
</reference>
<dbReference type="RefSeq" id="WP_124799739.1">
    <property type="nucleotide sequence ID" value="NZ_CP034170.1"/>
</dbReference>
<dbReference type="AlphaFoldDB" id="A0A3G8ZPW1"/>
<gene>
    <name evidence="1" type="ORF">EH165_12495</name>
</gene>